<organism evidence="2 3">
    <name type="scientific">Brassica carinata</name>
    <name type="common">Ethiopian mustard</name>
    <name type="synonym">Abyssinian cabbage</name>
    <dbReference type="NCBI Taxonomy" id="52824"/>
    <lineage>
        <taxon>Eukaryota</taxon>
        <taxon>Viridiplantae</taxon>
        <taxon>Streptophyta</taxon>
        <taxon>Embryophyta</taxon>
        <taxon>Tracheophyta</taxon>
        <taxon>Spermatophyta</taxon>
        <taxon>Magnoliopsida</taxon>
        <taxon>eudicotyledons</taxon>
        <taxon>Gunneridae</taxon>
        <taxon>Pentapetalae</taxon>
        <taxon>rosids</taxon>
        <taxon>malvids</taxon>
        <taxon>Brassicales</taxon>
        <taxon>Brassicaceae</taxon>
        <taxon>Brassiceae</taxon>
        <taxon>Brassica</taxon>
    </lineage>
</organism>
<dbReference type="Proteomes" id="UP000886595">
    <property type="component" value="Unassembled WGS sequence"/>
</dbReference>
<comment type="caution">
    <text evidence="2">The sequence shown here is derived from an EMBL/GenBank/DDBJ whole genome shotgun (WGS) entry which is preliminary data.</text>
</comment>
<name>A0A8X7VHR2_BRACI</name>
<gene>
    <name evidence="2" type="ORF">Bca52824_023018</name>
</gene>
<proteinExistence type="predicted"/>
<evidence type="ECO:0000256" key="1">
    <source>
        <dbReference type="SAM" id="MobiDB-lite"/>
    </source>
</evidence>
<accession>A0A8X7VHR2</accession>
<protein>
    <submittedName>
        <fullName evidence="2">Uncharacterized protein</fullName>
    </submittedName>
</protein>
<dbReference type="EMBL" id="JAAMPC010000005">
    <property type="protein sequence ID" value="KAG2311461.1"/>
    <property type="molecule type" value="Genomic_DNA"/>
</dbReference>
<reference evidence="2 3" key="1">
    <citation type="submission" date="2020-02" db="EMBL/GenBank/DDBJ databases">
        <authorList>
            <person name="Ma Q."/>
            <person name="Huang Y."/>
            <person name="Song X."/>
            <person name="Pei D."/>
        </authorList>
    </citation>
    <scope>NUCLEOTIDE SEQUENCE [LARGE SCALE GENOMIC DNA]</scope>
    <source>
        <strain evidence="2">Sxm20200214</strain>
        <tissue evidence="2">Leaf</tissue>
    </source>
</reference>
<keyword evidence="3" id="KW-1185">Reference proteome</keyword>
<evidence type="ECO:0000313" key="2">
    <source>
        <dbReference type="EMBL" id="KAG2311461.1"/>
    </source>
</evidence>
<feature type="compositionally biased region" description="Low complexity" evidence="1">
    <location>
        <begin position="57"/>
        <end position="68"/>
    </location>
</feature>
<feature type="region of interest" description="Disordered" evidence="1">
    <location>
        <begin position="45"/>
        <end position="81"/>
    </location>
</feature>
<evidence type="ECO:0000313" key="3">
    <source>
        <dbReference type="Proteomes" id="UP000886595"/>
    </source>
</evidence>
<feature type="region of interest" description="Disordered" evidence="1">
    <location>
        <begin position="104"/>
        <end position="133"/>
    </location>
</feature>
<feature type="compositionally biased region" description="Low complexity" evidence="1">
    <location>
        <begin position="12"/>
        <end position="26"/>
    </location>
</feature>
<sequence length="197" mass="20538">MPAPGRMPAPTAGHPPGAWRPAAGAAPFLAPGGKAACQRLAPGVERLAPAARHHTVPGARRQATRPAPGAGGRAPGARARRDAPCLEEVVQVGRSSCPVLVEKVRSPEEQEEEDQVIDKDAAPLGGDEATVSDVPPTSLASDIMEKQSNLVTEDVQDPSALKTPSGEDVVDEPVVENPVTVHAMCYVRMKSPNLSFV</sequence>
<dbReference type="AlphaFoldDB" id="A0A8X7VHR2"/>
<feature type="region of interest" description="Disordered" evidence="1">
    <location>
        <begin position="1"/>
        <end position="26"/>
    </location>
</feature>